<comment type="caution">
    <text evidence="1">The sequence shown here is derived from an EMBL/GenBank/DDBJ whole genome shotgun (WGS) entry which is preliminary data.</text>
</comment>
<reference evidence="1" key="1">
    <citation type="submission" date="2019-03" db="EMBL/GenBank/DDBJ databases">
        <title>Single cell metagenomics reveals metabolic interactions within the superorganism composed of flagellate Streblomastix strix and complex community of Bacteroidetes bacteria on its surface.</title>
        <authorList>
            <person name="Treitli S.C."/>
            <person name="Kolisko M."/>
            <person name="Husnik F."/>
            <person name="Keeling P."/>
            <person name="Hampl V."/>
        </authorList>
    </citation>
    <scope>NUCLEOTIDE SEQUENCE</scope>
    <source>
        <strain evidence="1">STM</strain>
    </source>
</reference>
<organism evidence="1">
    <name type="scientific">termite gut metagenome</name>
    <dbReference type="NCBI Taxonomy" id="433724"/>
    <lineage>
        <taxon>unclassified sequences</taxon>
        <taxon>metagenomes</taxon>
        <taxon>organismal metagenomes</taxon>
    </lineage>
</organism>
<name>A0A5J4RYF6_9ZZZZ</name>
<dbReference type="SUPFAM" id="SSF48452">
    <property type="entry name" value="TPR-like"/>
    <property type="match status" value="1"/>
</dbReference>
<accession>A0A5J4RYF6</accession>
<dbReference type="Gene3D" id="1.25.40.10">
    <property type="entry name" value="Tetratricopeptide repeat domain"/>
    <property type="match status" value="1"/>
</dbReference>
<proteinExistence type="predicted"/>
<sequence length="94" mass="11288">MKEKYEDACFYYRKATDIDSNNANTYNNWGITLKQLAQIENNIEKLFSHLEEYLKYCKSKVTRSDIENDTDFVALKENPRFQQLLDKYFPKEKS</sequence>
<dbReference type="EMBL" id="SNRY01000570">
    <property type="protein sequence ID" value="KAA6339027.1"/>
    <property type="molecule type" value="Genomic_DNA"/>
</dbReference>
<dbReference type="AlphaFoldDB" id="A0A5J4RYF6"/>
<gene>
    <name evidence="1" type="ORF">EZS27_013026</name>
</gene>
<evidence type="ECO:0000313" key="1">
    <source>
        <dbReference type="EMBL" id="KAA6339027.1"/>
    </source>
</evidence>
<protein>
    <submittedName>
        <fullName evidence="1">Uncharacterized protein</fullName>
    </submittedName>
</protein>
<dbReference type="InterPro" id="IPR011990">
    <property type="entry name" value="TPR-like_helical_dom_sf"/>
</dbReference>